<sequence>MDKTSGATQGKKKKLPAKSDLPPGGSEGESGELAARQRKLRELEERIARQISQVELLDALYTLTSPRRVIWLNFLAGISRGLGITIGATIVFFVVVVLLRHFVTLPVIGKFIAQILDFVDVYRNLPR</sequence>
<feature type="region of interest" description="Disordered" evidence="1">
    <location>
        <begin position="1"/>
        <end position="34"/>
    </location>
</feature>
<keyword evidence="2" id="KW-1133">Transmembrane helix</keyword>
<dbReference type="InterPro" id="IPR043723">
    <property type="entry name" value="DUF5665"/>
</dbReference>
<dbReference type="Pfam" id="PF18910">
    <property type="entry name" value="DUF5665"/>
    <property type="match status" value="1"/>
</dbReference>
<dbReference type="RefSeq" id="WP_353653315.1">
    <property type="nucleotide sequence ID" value="NZ_RBIJ01000006.1"/>
</dbReference>
<evidence type="ECO:0000313" key="4">
    <source>
        <dbReference type="Proteomes" id="UP000267019"/>
    </source>
</evidence>
<evidence type="ECO:0000256" key="1">
    <source>
        <dbReference type="SAM" id="MobiDB-lite"/>
    </source>
</evidence>
<dbReference type="AlphaFoldDB" id="A0A660KW18"/>
<keyword evidence="4" id="KW-1185">Reference proteome</keyword>
<evidence type="ECO:0000313" key="3">
    <source>
        <dbReference type="EMBL" id="RKQ83649.1"/>
    </source>
</evidence>
<accession>A0A660KW18</accession>
<evidence type="ECO:0000256" key="2">
    <source>
        <dbReference type="SAM" id="Phobius"/>
    </source>
</evidence>
<proteinExistence type="predicted"/>
<reference evidence="3 4" key="1">
    <citation type="submission" date="2018-10" db="EMBL/GenBank/DDBJ databases">
        <title>Genomic Encyclopedia of Type Strains, Phase IV (KMG-IV): sequencing the most valuable type-strain genomes for metagenomic binning, comparative biology and taxonomic classification.</title>
        <authorList>
            <person name="Goeker M."/>
        </authorList>
    </citation>
    <scope>NUCLEOTIDE SEQUENCE [LARGE SCALE GENOMIC DNA]</scope>
    <source>
        <strain evidence="3 4">DSM 22653</strain>
    </source>
</reference>
<keyword evidence="2" id="KW-0472">Membrane</keyword>
<dbReference type="EMBL" id="RBIJ01000006">
    <property type="protein sequence ID" value="RKQ83649.1"/>
    <property type="molecule type" value="Genomic_DNA"/>
</dbReference>
<comment type="caution">
    <text evidence="3">The sequence shown here is derived from an EMBL/GenBank/DDBJ whole genome shotgun (WGS) entry which is preliminary data.</text>
</comment>
<name>A0A660KW18_9BACL</name>
<organism evidence="3 4">
    <name type="scientific">Brockia lithotrophica</name>
    <dbReference type="NCBI Taxonomy" id="933949"/>
    <lineage>
        <taxon>Bacteria</taxon>
        <taxon>Bacillati</taxon>
        <taxon>Bacillota</taxon>
        <taxon>Bacilli</taxon>
        <taxon>Bacillales</taxon>
        <taxon>Bacillales Family X. Incertae Sedis</taxon>
        <taxon>Brockia</taxon>
    </lineage>
</organism>
<dbReference type="Proteomes" id="UP000267019">
    <property type="component" value="Unassembled WGS sequence"/>
</dbReference>
<gene>
    <name evidence="3" type="ORF">C7438_1679</name>
</gene>
<protein>
    <submittedName>
        <fullName evidence="3">Uncharacterized protein</fullName>
    </submittedName>
</protein>
<keyword evidence="2" id="KW-0812">Transmembrane</keyword>
<feature type="transmembrane region" description="Helical" evidence="2">
    <location>
        <begin position="70"/>
        <end position="99"/>
    </location>
</feature>